<dbReference type="InterPro" id="IPR000048">
    <property type="entry name" value="IQ_motif_EF-hand-BS"/>
</dbReference>
<dbReference type="SUPFAM" id="SSF50729">
    <property type="entry name" value="PH domain-like"/>
    <property type="match status" value="2"/>
</dbReference>
<evidence type="ECO:0000256" key="3">
    <source>
        <dbReference type="SAM" id="MobiDB-lite"/>
    </source>
</evidence>
<dbReference type="SMART" id="SM00233">
    <property type="entry name" value="PH"/>
    <property type="match status" value="2"/>
</dbReference>
<dbReference type="CDD" id="cd06224">
    <property type="entry name" value="REM"/>
    <property type="match status" value="1"/>
</dbReference>
<dbReference type="SUPFAM" id="SSF48366">
    <property type="entry name" value="Ras GEF"/>
    <property type="match status" value="1"/>
</dbReference>
<feature type="region of interest" description="Disordered" evidence="3">
    <location>
        <begin position="989"/>
        <end position="1018"/>
    </location>
</feature>
<dbReference type="GO" id="GO:0005085">
    <property type="term" value="F:guanyl-nucleotide exchange factor activity"/>
    <property type="evidence" value="ECO:0007669"/>
    <property type="project" value="UniProtKB-KW"/>
</dbReference>
<dbReference type="InterPro" id="IPR000219">
    <property type="entry name" value="DH_dom"/>
</dbReference>
<feature type="domain" description="N-terminal Ras-GEF" evidence="7">
    <location>
        <begin position="685"/>
        <end position="808"/>
    </location>
</feature>
<dbReference type="Gene3D" id="1.10.840.10">
    <property type="entry name" value="Ras guanine-nucleotide exchange factors catalytic domain"/>
    <property type="match status" value="1"/>
</dbReference>
<organism evidence="8 9">
    <name type="scientific">Octopus sinensis</name>
    <name type="common">East Asian common octopus</name>
    <dbReference type="NCBI Taxonomy" id="2607531"/>
    <lineage>
        <taxon>Eukaryota</taxon>
        <taxon>Metazoa</taxon>
        <taxon>Spiralia</taxon>
        <taxon>Lophotrochozoa</taxon>
        <taxon>Mollusca</taxon>
        <taxon>Cephalopoda</taxon>
        <taxon>Coleoidea</taxon>
        <taxon>Octopodiformes</taxon>
        <taxon>Octopoda</taxon>
        <taxon>Incirrata</taxon>
        <taxon>Octopodidae</taxon>
        <taxon>Octopus</taxon>
    </lineage>
</organism>
<dbReference type="PROSITE" id="PS50010">
    <property type="entry name" value="DH_2"/>
    <property type="match status" value="1"/>
</dbReference>
<dbReference type="PROSITE" id="PS50096">
    <property type="entry name" value="IQ"/>
    <property type="match status" value="1"/>
</dbReference>
<evidence type="ECO:0000259" key="7">
    <source>
        <dbReference type="PROSITE" id="PS50212"/>
    </source>
</evidence>
<feature type="compositionally biased region" description="Low complexity" evidence="3">
    <location>
        <begin position="929"/>
        <end position="941"/>
    </location>
</feature>
<feature type="compositionally biased region" description="Polar residues" evidence="3">
    <location>
        <begin position="1132"/>
        <end position="1141"/>
    </location>
</feature>
<dbReference type="Pfam" id="PF00617">
    <property type="entry name" value="RasGEF"/>
    <property type="match status" value="1"/>
</dbReference>
<dbReference type="Gene3D" id="1.20.870.10">
    <property type="entry name" value="Son of sevenless (SoS) protein Chain: S domain 1"/>
    <property type="match status" value="2"/>
</dbReference>
<feature type="region of interest" description="Disordered" evidence="3">
    <location>
        <begin position="816"/>
        <end position="844"/>
    </location>
</feature>
<dbReference type="Proteomes" id="UP000515154">
    <property type="component" value="Linkage group LG2"/>
</dbReference>
<dbReference type="Pfam" id="PF00169">
    <property type="entry name" value="PH"/>
    <property type="match status" value="1"/>
</dbReference>
<dbReference type="InterPro" id="IPR008937">
    <property type="entry name" value="Ras-like_GEF"/>
</dbReference>
<feature type="region of interest" description="Disordered" evidence="3">
    <location>
        <begin position="1128"/>
        <end position="1203"/>
    </location>
</feature>
<dbReference type="InterPro" id="IPR000651">
    <property type="entry name" value="Ras-like_Gua-exchang_fac_N"/>
</dbReference>
<feature type="compositionally biased region" description="Low complexity" evidence="3">
    <location>
        <begin position="1167"/>
        <end position="1183"/>
    </location>
</feature>
<feature type="compositionally biased region" description="Polar residues" evidence="3">
    <location>
        <begin position="995"/>
        <end position="1015"/>
    </location>
</feature>
<dbReference type="InterPro" id="IPR023578">
    <property type="entry name" value="Ras_GEF_dom_sf"/>
</dbReference>
<feature type="domain" description="PH" evidence="4">
    <location>
        <begin position="22"/>
        <end position="127"/>
    </location>
</feature>
<feature type="region of interest" description="Disordered" evidence="3">
    <location>
        <begin position="1058"/>
        <end position="1109"/>
    </location>
</feature>
<dbReference type="PROSITE" id="PS50003">
    <property type="entry name" value="PH_DOMAIN"/>
    <property type="match status" value="2"/>
</dbReference>
<dbReference type="InterPro" id="IPR036964">
    <property type="entry name" value="RASGEF_cat_dom_sf"/>
</dbReference>
<dbReference type="PANTHER" id="PTHR23113:SF99">
    <property type="entry name" value="RASGEF DOMAIN-CONTAINING PROTEIN"/>
    <property type="match status" value="1"/>
</dbReference>
<dbReference type="CDD" id="cd00155">
    <property type="entry name" value="RasGEF"/>
    <property type="match status" value="1"/>
</dbReference>
<dbReference type="SMART" id="SM00325">
    <property type="entry name" value="RhoGEF"/>
    <property type="match status" value="1"/>
</dbReference>
<dbReference type="PROSITE" id="PS50212">
    <property type="entry name" value="RASGEF_NTER"/>
    <property type="match status" value="1"/>
</dbReference>
<evidence type="ECO:0000256" key="1">
    <source>
        <dbReference type="ARBA" id="ARBA00022658"/>
    </source>
</evidence>
<dbReference type="SMART" id="SM00015">
    <property type="entry name" value="IQ"/>
    <property type="match status" value="1"/>
</dbReference>
<feature type="domain" description="PH" evidence="4">
    <location>
        <begin position="453"/>
        <end position="620"/>
    </location>
</feature>
<keyword evidence="8" id="KW-1185">Reference proteome</keyword>
<feature type="compositionally biased region" description="Polar residues" evidence="3">
    <location>
        <begin position="1060"/>
        <end position="1071"/>
    </location>
</feature>
<dbReference type="Pfam" id="PF00618">
    <property type="entry name" value="RasGEF_N"/>
    <property type="match status" value="1"/>
</dbReference>
<dbReference type="InterPro" id="IPR001849">
    <property type="entry name" value="PH_domain"/>
</dbReference>
<dbReference type="SUPFAM" id="SSF48065">
    <property type="entry name" value="DBL homology domain (DH-domain)"/>
    <property type="match status" value="1"/>
</dbReference>
<proteinExistence type="predicted"/>
<keyword evidence="1 2" id="KW-0344">Guanine-nucleotide releasing factor</keyword>
<protein>
    <submittedName>
        <fullName evidence="9">Ras-specific guanine nucleotide-releasing factor 2 isoform X1</fullName>
    </submittedName>
</protein>
<name>A0A6P7TGD8_9MOLL</name>
<dbReference type="InterPro" id="IPR001895">
    <property type="entry name" value="RASGEF_cat_dom"/>
</dbReference>
<dbReference type="PROSITE" id="PS00720">
    <property type="entry name" value="RASGEF"/>
    <property type="match status" value="1"/>
</dbReference>
<feature type="domain" description="Ras-GEF" evidence="5">
    <location>
        <begin position="1302"/>
        <end position="1534"/>
    </location>
</feature>
<feature type="domain" description="DH" evidence="6">
    <location>
        <begin position="237"/>
        <end position="423"/>
    </location>
</feature>
<evidence type="ECO:0000313" key="9">
    <source>
        <dbReference type="RefSeq" id="XP_029650398.1"/>
    </source>
</evidence>
<dbReference type="PROSITE" id="PS50009">
    <property type="entry name" value="RASGEF_CAT"/>
    <property type="match status" value="1"/>
</dbReference>
<dbReference type="Gene3D" id="1.20.900.10">
    <property type="entry name" value="Dbl homology (DH) domain"/>
    <property type="match status" value="1"/>
</dbReference>
<dbReference type="GO" id="GO:0007265">
    <property type="term" value="P:Ras protein signal transduction"/>
    <property type="evidence" value="ECO:0007669"/>
    <property type="project" value="TreeGrafter"/>
</dbReference>
<evidence type="ECO:0000259" key="5">
    <source>
        <dbReference type="PROSITE" id="PS50009"/>
    </source>
</evidence>
<accession>A0A6P7TGD8</accession>
<sequence length="1545" mass="175246">MQKAIRFNESQILYLAQKARQENTLCGYLYKKSSDTGKWQLRWFILYQNFLFYYENDSASRPSGVALLEGSYCDRAVVTTSNKTKDEKQFCFSITYHQSAGQRQYDLKADTEADCIAWIEAIRQASYSKMIECKEELEQKHLHLLQILDSERQAKWHYVQQTEEHTAEIKKLKNEYTQLLKYKAERKLSNHRLAEENEEIRKIKKVQSFFRGWLCRRRWKQIVELYIRSPHAESMRKRNSIVFNMVESEEEYNRQLSTLVTCFLRPFRMAASSKKPPITHEDVNSIFLNSETLLFLHQIFLKGLSARLENWPTLVLGDLFDILLPMLCIYQEYVRNHHYSLQVLAEYKQKPDFNNLLKRYEEKPLCEGRSVEIFLTHPMHQIPRYIITLHELLAHTPHDHVEREKLEYAQSKLEELSRIMHDEVSETENIRKNLAVERMIIEGCDILLDVNQTFIRQGLLLQLLPDKPKNLLGLSSKREVVRQVFLFSNHMLLTSRASNGRLHLAKNSSKHLKGQFLDKYRQQGKIPLIDCTLIEDPSSEVFLVDEDTYSLDSVGSFGSQSLGPNALGNQTDGKDRPDHHGLEFRLIIDSKSGPPLTLSLVAATPQEKAAWCSEISQCIENLHYSDLLNSSMWESSSVTMPQSVRHIWKKRTYSRPVFRQKLQSDPKLFRDDVDIKFSRTLNSCRVPQIRHATVDRLLDRLTDLRFLSIDFLNTFLLTYKVFTTGYTVLEALRKVYRNPDCCGNLEAISHMNDQDGYQEGHDNTVQFSGSPPDSRLLIRPQPNGRRISTGCMRTEITGDSRQVAADKATVPAAPPCTPSAFHKYRGGDSTESEESQSEISSYLKPSRPKLAPIASCETLYDHEIPIITTSDDVFLKESKAVMENYPISLKDCDELENEKHAKLLAPSTTPVYVSSSETLYDGLTHATLSSTPSTDTLTPKSMKVSPATSPISPSRQFVPNKLISDSFLGQAVSSSSGLTSPRKFVPINVGDSRLSRPSTPVKSGTPISSPVSSPRKSLPMKQVEFYTRPSTPVKATGSLHSLDSISCSSIESPTKAFTAKMTSSPSKTPVLSASPRHMQSPRGSVVRSPTSSPKLRRAPSPILGYSYSSPNMIVPNMKNIFSSKRGSAEAESISTPRSSFAQADGSPPQARAGTVVTSSRQSKRRSSSSAATTAFAAATAGSTNPLDHPKGSRQYLNPVDTKTKKRESVLSAAATMRVLNVMKHWVSKHYQDFDTDAQLKAFLIDLLEEMVCNTSLLPAEHKAAAGILRIINQESQDSNKVDLDILLAPPATSSTDTSDSLSALDIAEQLTYLDHKIFIAIRSDELLSQTWMKPDKEVRAPHVHLVTKRFNEVSRLVVSEIVGRTNIQDRVACLEKWAAIADICRCMHNYNGVLQICAAFVNSSVFRMKKMWERISKQTRQMIDKLQTLVSSEGRFKNMRDALHRCDPPCIPYLGMYLTDLSFIEEGTPNFTDEKLVNFSKMRMIAHVIREIQVFQQTPYRIEHHPRVTNYLLDPSRLMTDEEAYRASLEIEPKQSRLSVPIIDP</sequence>
<dbReference type="Gene3D" id="2.30.29.30">
    <property type="entry name" value="Pleckstrin-homology domain (PH domain)/Phosphotyrosine-binding domain (PTB)"/>
    <property type="match status" value="2"/>
</dbReference>
<dbReference type="PANTHER" id="PTHR23113">
    <property type="entry name" value="GUANINE NUCLEOTIDE EXCHANGE FACTOR"/>
    <property type="match status" value="1"/>
</dbReference>
<gene>
    <name evidence="9" type="primary">LOC115223847</name>
</gene>
<dbReference type="GO" id="GO:0005886">
    <property type="term" value="C:plasma membrane"/>
    <property type="evidence" value="ECO:0007669"/>
    <property type="project" value="TreeGrafter"/>
</dbReference>
<reference evidence="9" key="1">
    <citation type="submission" date="2025-08" db="UniProtKB">
        <authorList>
            <consortium name="RefSeq"/>
        </authorList>
    </citation>
    <scope>IDENTIFICATION</scope>
</reference>
<dbReference type="CDD" id="cd00160">
    <property type="entry name" value="RhoGEF"/>
    <property type="match status" value="1"/>
</dbReference>
<evidence type="ECO:0000313" key="8">
    <source>
        <dbReference type="Proteomes" id="UP000515154"/>
    </source>
</evidence>
<dbReference type="InterPro" id="IPR011993">
    <property type="entry name" value="PH-like_dom_sf"/>
</dbReference>
<dbReference type="RefSeq" id="XP_029650398.1">
    <property type="nucleotide sequence ID" value="XM_029794538.2"/>
</dbReference>
<dbReference type="Pfam" id="PF00621">
    <property type="entry name" value="RhoGEF"/>
    <property type="match status" value="1"/>
</dbReference>
<dbReference type="InterPro" id="IPR019804">
    <property type="entry name" value="Ras_G-nucl-exch_fac_CS"/>
</dbReference>
<evidence type="ECO:0000256" key="2">
    <source>
        <dbReference type="PROSITE-ProRule" id="PRU00168"/>
    </source>
</evidence>
<evidence type="ECO:0000259" key="4">
    <source>
        <dbReference type="PROSITE" id="PS50003"/>
    </source>
</evidence>
<dbReference type="KEGG" id="osn:115223847"/>
<feature type="region of interest" description="Disordered" evidence="3">
    <location>
        <begin position="929"/>
        <end position="951"/>
    </location>
</feature>
<dbReference type="InterPro" id="IPR035899">
    <property type="entry name" value="DBL_dom_sf"/>
</dbReference>
<dbReference type="SMART" id="SM00147">
    <property type="entry name" value="RasGEF"/>
    <property type="match status" value="1"/>
</dbReference>
<evidence type="ECO:0000259" key="6">
    <source>
        <dbReference type="PROSITE" id="PS50010"/>
    </source>
</evidence>